<accession>A0A8S9TCU0</accession>
<sequence>MLNSLQDIASKVQLESNFCIRHPDYKPLELPPDVVARFQHLLLQLQTKYRSLQLRSFLYGIYYNGSLRKALVAEADSSQLRPEQNLENNQFQGVDLKFYEQLHNSNRGSGYFDPGWRVLRQEADGTLAVIKDNLTLHIERERHLRSEHQSAMVGDLVDICLPRNRVQSGFYMAMSNASSHACNSCRWVSHLQRWTHHLRGL</sequence>
<comment type="caution">
    <text evidence="1">The sequence shown here is derived from an EMBL/GenBank/DDBJ whole genome shotgun (WGS) entry which is preliminary data.</text>
</comment>
<name>A0A8S9TCU0_9CYAN</name>
<reference evidence="1" key="2">
    <citation type="submission" date="2019-11" db="EMBL/GenBank/DDBJ databases">
        <title>Improved Assembly of Tolypothrix boutellei genome.</title>
        <authorList>
            <person name="Sarangi A.N."/>
            <person name="Mukherjee M."/>
            <person name="Ghosh S."/>
            <person name="Singh D."/>
            <person name="Das A."/>
            <person name="Kant S."/>
            <person name="Prusty A."/>
            <person name="Tripathy S."/>
        </authorList>
    </citation>
    <scope>NUCLEOTIDE SEQUENCE</scope>
    <source>
        <strain evidence="1">VB521301</strain>
    </source>
</reference>
<dbReference type="RefSeq" id="WP_050046523.1">
    <property type="nucleotide sequence ID" value="NZ_JHEG04000001.1"/>
</dbReference>
<dbReference type="EMBL" id="JHEG04000001">
    <property type="protein sequence ID" value="KAF3890006.1"/>
    <property type="molecule type" value="Genomic_DNA"/>
</dbReference>
<dbReference type="AlphaFoldDB" id="A0A8S9TCU0"/>
<dbReference type="OrthoDB" id="939976at2"/>
<organism evidence="1 2">
    <name type="scientific">Tolypothrix bouteillei VB521301</name>
    <dbReference type="NCBI Taxonomy" id="1479485"/>
    <lineage>
        <taxon>Bacteria</taxon>
        <taxon>Bacillati</taxon>
        <taxon>Cyanobacteriota</taxon>
        <taxon>Cyanophyceae</taxon>
        <taxon>Nostocales</taxon>
        <taxon>Tolypothrichaceae</taxon>
        <taxon>Tolypothrix</taxon>
    </lineage>
</organism>
<evidence type="ECO:0000313" key="2">
    <source>
        <dbReference type="Proteomes" id="UP000029738"/>
    </source>
</evidence>
<dbReference type="Proteomes" id="UP000029738">
    <property type="component" value="Unassembled WGS sequence"/>
</dbReference>
<reference evidence="1" key="1">
    <citation type="journal article" date="2015" name="Genome Announc.">
        <title>Draft Genome Sequence of Tolypothrix boutellei Strain VB521301.</title>
        <authorList>
            <person name="Chandrababunaidu M.M."/>
            <person name="Singh D."/>
            <person name="Sen D."/>
            <person name="Bhan S."/>
            <person name="Das S."/>
            <person name="Gupta A."/>
            <person name="Adhikary S.P."/>
            <person name="Tripathy S."/>
        </authorList>
    </citation>
    <scope>NUCLEOTIDE SEQUENCE</scope>
    <source>
        <strain evidence="1">VB521301</strain>
    </source>
</reference>
<keyword evidence="2" id="KW-1185">Reference proteome</keyword>
<gene>
    <name evidence="1" type="ORF">DA73_0400034505</name>
</gene>
<protein>
    <submittedName>
        <fullName evidence="1">Uncharacterized protein</fullName>
    </submittedName>
</protein>
<evidence type="ECO:0000313" key="1">
    <source>
        <dbReference type="EMBL" id="KAF3890006.1"/>
    </source>
</evidence>
<proteinExistence type="predicted"/>